<keyword evidence="7" id="KW-0975">Bacterial flagellum</keyword>
<dbReference type="GO" id="GO:0005886">
    <property type="term" value="C:plasma membrane"/>
    <property type="evidence" value="ECO:0007669"/>
    <property type="project" value="UniProtKB-SubCell"/>
</dbReference>
<keyword evidence="11" id="KW-0969">Cilium</keyword>
<keyword evidence="4 10" id="KW-0812">Transmembrane</keyword>
<dbReference type="PANTHER" id="PTHR38766">
    <property type="entry name" value="FLAGELLAR PROTEIN FLIO"/>
    <property type="match status" value="1"/>
</dbReference>
<comment type="caution">
    <text evidence="11">The sequence shown here is derived from an EMBL/GenBank/DDBJ whole genome shotgun (WGS) entry which is preliminary data.</text>
</comment>
<evidence type="ECO:0000256" key="6">
    <source>
        <dbReference type="ARBA" id="ARBA00023136"/>
    </source>
</evidence>
<comment type="subcellular location">
    <subcellularLocation>
        <location evidence="1">Bacterial flagellum basal body</location>
    </subcellularLocation>
    <subcellularLocation>
        <location evidence="2">Cell membrane</location>
    </subcellularLocation>
</comment>
<evidence type="ECO:0000256" key="3">
    <source>
        <dbReference type="ARBA" id="ARBA00022475"/>
    </source>
</evidence>
<accession>A0A4R6WS08</accession>
<keyword evidence="12" id="KW-1185">Reference proteome</keyword>
<reference evidence="11 12" key="1">
    <citation type="submission" date="2019-03" db="EMBL/GenBank/DDBJ databases">
        <title>Genomic Encyclopedia of Type Strains, Phase III (KMG-III): the genomes of soil and plant-associated and newly described type strains.</title>
        <authorList>
            <person name="Whitman W."/>
        </authorList>
    </citation>
    <scope>NUCLEOTIDE SEQUENCE [LARGE SCALE GENOMIC DNA]</scope>
    <source>
        <strain evidence="11 12">CGMCC 1.7660</strain>
    </source>
</reference>
<keyword evidence="6 10" id="KW-0472">Membrane</keyword>
<dbReference type="AlphaFoldDB" id="A0A4R6WS08"/>
<dbReference type="InterPro" id="IPR022781">
    <property type="entry name" value="Flagellar_biosynth_FliO"/>
</dbReference>
<protein>
    <submittedName>
        <fullName evidence="11">Flagellar protein FliO/FliZ</fullName>
    </submittedName>
</protein>
<feature type="region of interest" description="Disordered" evidence="9">
    <location>
        <begin position="97"/>
        <end position="123"/>
    </location>
</feature>
<dbReference type="PANTHER" id="PTHR38766:SF1">
    <property type="entry name" value="FLAGELLAR PROTEIN FLIO"/>
    <property type="match status" value="1"/>
</dbReference>
<evidence type="ECO:0000256" key="8">
    <source>
        <dbReference type="ARBA" id="ARBA00037937"/>
    </source>
</evidence>
<feature type="compositionally biased region" description="Basic and acidic residues" evidence="9">
    <location>
        <begin position="97"/>
        <end position="114"/>
    </location>
</feature>
<comment type="similarity">
    <text evidence="8">Belongs to the FliO/MopB family.</text>
</comment>
<keyword evidence="11" id="KW-0966">Cell projection</keyword>
<gene>
    <name evidence="11" type="ORF">A8950_0946</name>
</gene>
<proteinExistence type="inferred from homology"/>
<evidence type="ECO:0000256" key="5">
    <source>
        <dbReference type="ARBA" id="ARBA00022989"/>
    </source>
</evidence>
<feature type="transmembrane region" description="Helical" evidence="10">
    <location>
        <begin position="6"/>
        <end position="26"/>
    </location>
</feature>
<dbReference type="Proteomes" id="UP000295783">
    <property type="component" value="Unassembled WGS sequence"/>
</dbReference>
<evidence type="ECO:0000256" key="4">
    <source>
        <dbReference type="ARBA" id="ARBA00022692"/>
    </source>
</evidence>
<evidence type="ECO:0000313" key="11">
    <source>
        <dbReference type="EMBL" id="TDQ84395.1"/>
    </source>
</evidence>
<evidence type="ECO:0000256" key="9">
    <source>
        <dbReference type="SAM" id="MobiDB-lite"/>
    </source>
</evidence>
<dbReference type="GO" id="GO:0044781">
    <property type="term" value="P:bacterial-type flagellum organization"/>
    <property type="evidence" value="ECO:0007669"/>
    <property type="project" value="InterPro"/>
</dbReference>
<evidence type="ECO:0000313" key="12">
    <source>
        <dbReference type="Proteomes" id="UP000295783"/>
    </source>
</evidence>
<dbReference type="GO" id="GO:0009425">
    <property type="term" value="C:bacterial-type flagellum basal body"/>
    <property type="evidence" value="ECO:0007669"/>
    <property type="project" value="UniProtKB-SubCell"/>
</dbReference>
<sequence length="123" mass="13493">MDSEYLRFILALVLVLGLILLLAWVLRRFGAGGLVRPGGRRRLHVVESAMAGPRHRLMLVRRDDTEHLILMGPNGDLVVERGIRNGGVAASLSFGDELGRHRSEGPTLRAERPDNLPPKGGDV</sequence>
<evidence type="ECO:0000256" key="1">
    <source>
        <dbReference type="ARBA" id="ARBA00004117"/>
    </source>
</evidence>
<keyword evidence="5 10" id="KW-1133">Transmembrane helix</keyword>
<dbReference type="OrthoDB" id="8456606at2"/>
<keyword evidence="3" id="KW-1003">Cell membrane</keyword>
<dbReference type="EMBL" id="SNYW01000006">
    <property type="protein sequence ID" value="TDQ84395.1"/>
    <property type="molecule type" value="Genomic_DNA"/>
</dbReference>
<name>A0A4R6WS08_9PROT</name>
<dbReference type="InterPro" id="IPR052205">
    <property type="entry name" value="FliO/MopB"/>
</dbReference>
<organism evidence="11 12">
    <name type="scientific">Dongia mobilis</name>
    <dbReference type="NCBI Taxonomy" id="578943"/>
    <lineage>
        <taxon>Bacteria</taxon>
        <taxon>Pseudomonadati</taxon>
        <taxon>Pseudomonadota</taxon>
        <taxon>Alphaproteobacteria</taxon>
        <taxon>Rhodospirillales</taxon>
        <taxon>Dongiaceae</taxon>
        <taxon>Dongia</taxon>
    </lineage>
</organism>
<keyword evidence="11" id="KW-0282">Flagellum</keyword>
<evidence type="ECO:0000256" key="7">
    <source>
        <dbReference type="ARBA" id="ARBA00023143"/>
    </source>
</evidence>
<evidence type="ECO:0000256" key="2">
    <source>
        <dbReference type="ARBA" id="ARBA00004236"/>
    </source>
</evidence>
<dbReference type="Pfam" id="PF04347">
    <property type="entry name" value="FliO"/>
    <property type="match status" value="1"/>
</dbReference>
<evidence type="ECO:0000256" key="10">
    <source>
        <dbReference type="SAM" id="Phobius"/>
    </source>
</evidence>
<dbReference type="RefSeq" id="WP_133612421.1">
    <property type="nucleotide sequence ID" value="NZ_SNYW01000006.1"/>
</dbReference>